<dbReference type="GO" id="GO:0004252">
    <property type="term" value="F:serine-type endopeptidase activity"/>
    <property type="evidence" value="ECO:0007669"/>
    <property type="project" value="InterPro"/>
</dbReference>
<dbReference type="InterPro" id="IPR033116">
    <property type="entry name" value="TRYPSIN_SER"/>
</dbReference>
<dbReference type="GO" id="GO:0006508">
    <property type="term" value="P:proteolysis"/>
    <property type="evidence" value="ECO:0007669"/>
    <property type="project" value="UniProtKB-KW"/>
</dbReference>
<reference evidence="7" key="1">
    <citation type="submission" date="2017-01" db="EMBL/GenBank/DDBJ databases">
        <authorList>
            <person name="Wang Y."/>
            <person name="White M."/>
            <person name="Kvist S."/>
            <person name="Moncalvo J.-M."/>
        </authorList>
    </citation>
    <scope>NUCLEOTIDE SEQUENCE [LARGE SCALE GENOMIC DNA]</scope>
    <source>
        <strain evidence="7">ID-206-W2</strain>
    </source>
</reference>
<dbReference type="PANTHER" id="PTHR24260:SF136">
    <property type="entry name" value="GH08193P-RELATED"/>
    <property type="match status" value="1"/>
</dbReference>
<sequence length="631" mass="66970">MKIVTYSLLIFSTLSASIPTKGSIIKRIEDGTFADLIEFPYIANLDVYDNSGSIVSGCGASLITSRHVLTAAHCFHYSMTGVFNASNMVVNYGNINYDLFTIKDKNVKSYTKHPDFYWGNVRKNDIAIIELKEPVDTSVTSFAKIYDLPIVDGSEATIAGWGDLSIPYPGTLEKTDMIISNSSGCLTRNREWNGNNGYTICTQPGGISSVGYGDSGGPLSLIKFPGSPQMGVVSFGDSKLGSTDLDNKKYFNFFTNNFYHINFIAQTVGVPKEFLLYSTEGTLQEKDSEIQKITGFKRDAEVQPEDTSSSTTSSSTSTTSSSTSTTSSSNSSTSSSNPTSSSSKSTTSSSTPTSSTSNSSTSSSTPTSSSSKSTTSSPNSTTSSSTSTTSSSTSNTSSSTPSSSSSNSSTSSSKSTTSSSTSTTSSSTSTTSSSTSTTSSSKSTISPSSTTSISIDTNAKKPSFCATGVLLDDGFGNITNCSKDDKICGLNSQNNYDCVNEAYYKRFCIQDNILVYGENGSIRDCTLERKICGKNSQGLSTCIDKEPSKNTCDSNIILNYNNGTTENCALSYRVCGKHYSEGFACVDRNDLPPRCILGTKLIVNDGKLRDCAHVGQTCGQTAEGIFDCIDI</sequence>
<comment type="caution">
    <text evidence="6">The sequence shown here is derived from an EMBL/GenBank/DDBJ whole genome shotgun (WGS) entry which is preliminary data.</text>
</comment>
<keyword evidence="2" id="KW-0378">Hydrolase</keyword>
<dbReference type="PRINTS" id="PR00722">
    <property type="entry name" value="CHYMOTRYPSIN"/>
</dbReference>
<dbReference type="InterPro" id="IPR009003">
    <property type="entry name" value="Peptidase_S1_PA"/>
</dbReference>
<dbReference type="CDD" id="cd00190">
    <property type="entry name" value="Tryp_SPc"/>
    <property type="match status" value="1"/>
</dbReference>
<feature type="chain" id="PRO_5012864951" description="Peptidase S1 domain-containing protein" evidence="4">
    <location>
        <begin position="17"/>
        <end position="631"/>
    </location>
</feature>
<dbReference type="AlphaFoldDB" id="A0A1R1YSB8"/>
<dbReference type="EMBL" id="LSSM01000177">
    <property type="protein sequence ID" value="OMJ29793.1"/>
    <property type="molecule type" value="Genomic_DNA"/>
</dbReference>
<keyword evidence="1" id="KW-1015">Disulfide bond</keyword>
<dbReference type="PROSITE" id="PS00134">
    <property type="entry name" value="TRYPSIN_HIS"/>
    <property type="match status" value="1"/>
</dbReference>
<dbReference type="PROSITE" id="PS00135">
    <property type="entry name" value="TRYPSIN_SER"/>
    <property type="match status" value="1"/>
</dbReference>
<keyword evidence="7" id="KW-1185">Reference proteome</keyword>
<dbReference type="Proteomes" id="UP000187429">
    <property type="component" value="Unassembled WGS sequence"/>
</dbReference>
<dbReference type="InterPro" id="IPR001314">
    <property type="entry name" value="Peptidase_S1A"/>
</dbReference>
<dbReference type="InterPro" id="IPR018114">
    <property type="entry name" value="TRYPSIN_HIS"/>
</dbReference>
<dbReference type="Gene3D" id="2.40.10.10">
    <property type="entry name" value="Trypsin-like serine proteases"/>
    <property type="match status" value="1"/>
</dbReference>
<organism evidence="6 7">
    <name type="scientific">Smittium culicis</name>
    <dbReference type="NCBI Taxonomy" id="133412"/>
    <lineage>
        <taxon>Eukaryota</taxon>
        <taxon>Fungi</taxon>
        <taxon>Fungi incertae sedis</taxon>
        <taxon>Zoopagomycota</taxon>
        <taxon>Kickxellomycotina</taxon>
        <taxon>Harpellomycetes</taxon>
        <taxon>Harpellales</taxon>
        <taxon>Legeriomycetaceae</taxon>
        <taxon>Smittium</taxon>
    </lineage>
</organism>
<evidence type="ECO:0000256" key="3">
    <source>
        <dbReference type="SAM" id="MobiDB-lite"/>
    </source>
</evidence>
<feature type="domain" description="Peptidase S1" evidence="5">
    <location>
        <begin position="28"/>
        <end position="269"/>
    </location>
</feature>
<dbReference type="FunFam" id="2.40.10.10:FF:000068">
    <property type="entry name" value="transmembrane protease serine 2"/>
    <property type="match status" value="1"/>
</dbReference>
<proteinExistence type="predicted"/>
<dbReference type="SUPFAM" id="SSF50494">
    <property type="entry name" value="Trypsin-like serine proteases"/>
    <property type="match status" value="1"/>
</dbReference>
<feature type="compositionally biased region" description="Low complexity" evidence="3">
    <location>
        <begin position="307"/>
        <end position="453"/>
    </location>
</feature>
<evidence type="ECO:0000256" key="2">
    <source>
        <dbReference type="RuleBase" id="RU363034"/>
    </source>
</evidence>
<evidence type="ECO:0000256" key="4">
    <source>
        <dbReference type="SAM" id="SignalP"/>
    </source>
</evidence>
<gene>
    <name evidence="6" type="ORF">AYI69_g682</name>
</gene>
<dbReference type="InterPro" id="IPR051333">
    <property type="entry name" value="CLIP_Serine_Protease"/>
</dbReference>
<evidence type="ECO:0000256" key="1">
    <source>
        <dbReference type="ARBA" id="ARBA00023157"/>
    </source>
</evidence>
<dbReference type="Pfam" id="PF00089">
    <property type="entry name" value="Trypsin"/>
    <property type="match status" value="1"/>
</dbReference>
<keyword evidence="2" id="KW-0645">Protease</keyword>
<dbReference type="OrthoDB" id="4915747at2759"/>
<feature type="signal peptide" evidence="4">
    <location>
        <begin position="1"/>
        <end position="16"/>
    </location>
</feature>
<evidence type="ECO:0000259" key="5">
    <source>
        <dbReference type="PROSITE" id="PS50240"/>
    </source>
</evidence>
<dbReference type="SMART" id="SM00020">
    <property type="entry name" value="Tryp_SPc"/>
    <property type="match status" value="1"/>
</dbReference>
<dbReference type="InterPro" id="IPR043504">
    <property type="entry name" value="Peptidase_S1_PA_chymotrypsin"/>
</dbReference>
<dbReference type="PANTHER" id="PTHR24260">
    <property type="match status" value="1"/>
</dbReference>
<keyword evidence="2" id="KW-0720">Serine protease</keyword>
<accession>A0A1R1YSB8</accession>
<dbReference type="PROSITE" id="PS50240">
    <property type="entry name" value="TRYPSIN_DOM"/>
    <property type="match status" value="1"/>
</dbReference>
<dbReference type="InterPro" id="IPR001254">
    <property type="entry name" value="Trypsin_dom"/>
</dbReference>
<evidence type="ECO:0000313" key="7">
    <source>
        <dbReference type="Proteomes" id="UP000187429"/>
    </source>
</evidence>
<feature type="region of interest" description="Disordered" evidence="3">
    <location>
        <begin position="295"/>
        <end position="453"/>
    </location>
</feature>
<keyword evidence="4" id="KW-0732">Signal</keyword>
<evidence type="ECO:0000313" key="6">
    <source>
        <dbReference type="EMBL" id="OMJ29793.1"/>
    </source>
</evidence>
<name>A0A1R1YSB8_9FUNG</name>
<protein>
    <recommendedName>
        <fullName evidence="5">Peptidase S1 domain-containing protein</fullName>
    </recommendedName>
</protein>